<comment type="caution">
    <text evidence="9">The sequence shown here is derived from an EMBL/GenBank/DDBJ whole genome shotgun (WGS) entry which is preliminary data.</text>
</comment>
<keyword evidence="10" id="KW-1185">Reference proteome</keyword>
<dbReference type="GO" id="GO:0043565">
    <property type="term" value="F:sequence-specific DNA binding"/>
    <property type="evidence" value="ECO:0007669"/>
    <property type="project" value="InterPro"/>
</dbReference>
<dbReference type="PRINTS" id="PR00454">
    <property type="entry name" value="ETSDOMAIN"/>
</dbReference>
<dbReference type="PROSITE" id="PS50061">
    <property type="entry name" value="ETS_DOMAIN_3"/>
    <property type="match status" value="1"/>
</dbReference>
<dbReference type="FunFam" id="1.10.150.50:FF:000014">
    <property type="entry name" value="Protein c-ets-1 isoform 1"/>
    <property type="match status" value="1"/>
</dbReference>
<keyword evidence="2" id="KW-0805">Transcription regulation</keyword>
<comment type="subcellular location">
    <subcellularLocation>
        <location evidence="5">Nucleus</location>
    </subcellularLocation>
</comment>
<dbReference type="Pfam" id="PF00178">
    <property type="entry name" value="Ets"/>
    <property type="match status" value="1"/>
</dbReference>
<keyword evidence="4" id="KW-0804">Transcription</keyword>
<feature type="compositionally biased region" description="Pro residues" evidence="6">
    <location>
        <begin position="156"/>
        <end position="165"/>
    </location>
</feature>
<dbReference type="Gene3D" id="1.10.150.50">
    <property type="entry name" value="Transcription Factor, Ets-1"/>
    <property type="match status" value="1"/>
</dbReference>
<evidence type="ECO:0000256" key="2">
    <source>
        <dbReference type="ARBA" id="ARBA00023015"/>
    </source>
</evidence>
<evidence type="ECO:0000256" key="6">
    <source>
        <dbReference type="SAM" id="MobiDB-lite"/>
    </source>
</evidence>
<evidence type="ECO:0000259" key="8">
    <source>
        <dbReference type="PROSITE" id="PS51433"/>
    </source>
</evidence>
<evidence type="ECO:0000256" key="1">
    <source>
        <dbReference type="ARBA" id="ARBA00005562"/>
    </source>
</evidence>
<dbReference type="GO" id="GO:0000981">
    <property type="term" value="F:DNA-binding transcription factor activity, RNA polymerase II-specific"/>
    <property type="evidence" value="ECO:0007669"/>
    <property type="project" value="TreeGrafter"/>
</dbReference>
<dbReference type="CDD" id="cd08542">
    <property type="entry name" value="SAM_PNT-ETS-1"/>
    <property type="match status" value="1"/>
</dbReference>
<dbReference type="SMART" id="SM00251">
    <property type="entry name" value="SAM_PNT"/>
    <property type="match status" value="1"/>
</dbReference>
<dbReference type="Pfam" id="PF02198">
    <property type="entry name" value="SAM_PNT"/>
    <property type="match status" value="1"/>
</dbReference>
<dbReference type="PROSITE" id="PS51433">
    <property type="entry name" value="PNT"/>
    <property type="match status" value="1"/>
</dbReference>
<dbReference type="Pfam" id="PF19525">
    <property type="entry name" value="Ets1_N_flank"/>
    <property type="match status" value="1"/>
</dbReference>
<dbReference type="InterPro" id="IPR041886">
    <property type="entry name" value="SAM_PNT-ETS-1"/>
</dbReference>
<reference evidence="9" key="1">
    <citation type="submission" date="2019-10" db="EMBL/GenBank/DDBJ databases">
        <title>The sequence and de novo assembly of the wild yak genome.</title>
        <authorList>
            <person name="Liu Y."/>
        </authorList>
    </citation>
    <scope>NUCLEOTIDE SEQUENCE [LARGE SCALE GENOMIC DNA]</scope>
    <source>
        <strain evidence="9">WY2019</strain>
    </source>
</reference>
<sequence>MLPVFSGEDADGGEEDVINPAVSLVYLDAAGLCSSKTLACKNPDMNPPRPSTLFQNNLTLRTYPSQQRKVETDLDISGAPPKPFEGIGLESTRINLCLLIRATTVYKTLGGTQLEAAGPIHSSGPRKVLFHGTDSLGGCDVDLPQSLQAHLRERSFPPPQPPLPDPTSTSSSPGNRIELSVPPASTGSCTGAPMSECPGQAVLIKYLEPTCCSGADSVMSYFVDSSVSGPATYSAARPAVLRQGPLNSYEDPRMACGFQSAYHPPRACYPFWEETATQEVPTGLEHYGSDMECADVPLLTPSSKEMMSQALKATFSGFSKEQQRLGIPKDPRQWTETHVRDWVMWAVNEFSLKGVDFQKFCMNGAALCALGKDCFLELAPDFVGDILWEHLEILQKEDVKPYQVNGVNPPYPESRYTSDYFISYGIEHAQCVPPSEFSEPSFITESYQTLHPISSEELLSLKYENDYSSVILRDTLQTDTLQTDYFAIKQEVVTPDNMCMGRASRGKLGGQDSFESIESYDSCDRLTQSWSSQSSFNSLQRVPSYDSFDSEDYPAALPNHKPKGTFKDYVRDRADLNKDKPVIPAAALAGYTGSGPIQLWQFLLELLTDKSCQSFISWTGDGWEFKLSDPDEVARRWGKRKNKPKMNYEKLSRGLRYYYDKNIIHKTAGKRYVYRFVCDLQSLLGYTPEELHAMLDVKPDADE</sequence>
<dbReference type="PROSITE" id="PS00346">
    <property type="entry name" value="ETS_DOMAIN_2"/>
    <property type="match status" value="1"/>
</dbReference>
<feature type="domain" description="PNT" evidence="8">
    <location>
        <begin position="313"/>
        <end position="398"/>
    </location>
</feature>
<name>A0A6B0RFC8_9CETA</name>
<evidence type="ECO:0008006" key="11">
    <source>
        <dbReference type="Google" id="ProtNLM"/>
    </source>
</evidence>
<evidence type="ECO:0000313" key="9">
    <source>
        <dbReference type="EMBL" id="MXQ88869.1"/>
    </source>
</evidence>
<dbReference type="Gene3D" id="1.10.10.10">
    <property type="entry name" value="Winged helix-like DNA-binding domain superfamily/Winged helix DNA-binding domain"/>
    <property type="match status" value="1"/>
</dbReference>
<dbReference type="InterPro" id="IPR046328">
    <property type="entry name" value="ETS_fam"/>
</dbReference>
<dbReference type="SUPFAM" id="SSF46785">
    <property type="entry name" value="Winged helix' DNA-binding domain"/>
    <property type="match status" value="1"/>
</dbReference>
<protein>
    <recommendedName>
        <fullName evidence="11">Transforming protein p68/c-ets-1</fullName>
    </recommendedName>
</protein>
<dbReference type="EMBL" id="VBQZ03000050">
    <property type="protein sequence ID" value="MXQ88869.1"/>
    <property type="molecule type" value="Genomic_DNA"/>
</dbReference>
<dbReference type="PANTHER" id="PTHR11849">
    <property type="entry name" value="ETS"/>
    <property type="match status" value="1"/>
</dbReference>
<dbReference type="InterPro" id="IPR000418">
    <property type="entry name" value="Ets_dom"/>
</dbReference>
<evidence type="ECO:0000256" key="3">
    <source>
        <dbReference type="ARBA" id="ARBA00023125"/>
    </source>
</evidence>
<keyword evidence="5" id="KW-0539">Nucleus</keyword>
<comment type="similarity">
    <text evidence="1 5">Belongs to the ETS family.</text>
</comment>
<dbReference type="InterPro" id="IPR013761">
    <property type="entry name" value="SAM/pointed_sf"/>
</dbReference>
<dbReference type="InterPro" id="IPR036388">
    <property type="entry name" value="WH-like_DNA-bd_sf"/>
</dbReference>
<evidence type="ECO:0000259" key="7">
    <source>
        <dbReference type="PROSITE" id="PS50061"/>
    </source>
</evidence>
<gene>
    <name evidence="9" type="ORF">E5288_WYG012236</name>
</gene>
<dbReference type="GO" id="GO:0030154">
    <property type="term" value="P:cell differentiation"/>
    <property type="evidence" value="ECO:0007669"/>
    <property type="project" value="TreeGrafter"/>
</dbReference>
<dbReference type="FunFam" id="1.10.10.10:FF:000097">
    <property type="entry name" value="Protein c-ets-1 isoform 1"/>
    <property type="match status" value="1"/>
</dbReference>
<dbReference type="PANTHER" id="PTHR11849:SF314">
    <property type="entry name" value="PROTEIN C-ETS-1"/>
    <property type="match status" value="1"/>
</dbReference>
<dbReference type="AlphaFoldDB" id="A0A6B0RFC8"/>
<dbReference type="PROSITE" id="PS00345">
    <property type="entry name" value="ETS_DOMAIN_1"/>
    <property type="match status" value="1"/>
</dbReference>
<accession>A0A6B0RFC8</accession>
<keyword evidence="3 5" id="KW-0238">DNA-binding</keyword>
<dbReference type="GO" id="GO:0005634">
    <property type="term" value="C:nucleus"/>
    <property type="evidence" value="ECO:0007669"/>
    <property type="project" value="UniProtKB-SubCell"/>
</dbReference>
<feature type="region of interest" description="Disordered" evidence="6">
    <location>
        <begin position="153"/>
        <end position="190"/>
    </location>
</feature>
<dbReference type="InterPro" id="IPR045688">
    <property type="entry name" value="Ets1_N_flank"/>
</dbReference>
<dbReference type="InterPro" id="IPR036390">
    <property type="entry name" value="WH_DNA-bd_sf"/>
</dbReference>
<dbReference type="Proteomes" id="UP000322234">
    <property type="component" value="Unassembled WGS sequence"/>
</dbReference>
<dbReference type="SMART" id="SM00413">
    <property type="entry name" value="ETS"/>
    <property type="match status" value="1"/>
</dbReference>
<proteinExistence type="inferred from homology"/>
<evidence type="ECO:0000313" key="10">
    <source>
        <dbReference type="Proteomes" id="UP000322234"/>
    </source>
</evidence>
<feature type="domain" description="ETS" evidence="7">
    <location>
        <begin position="597"/>
        <end position="677"/>
    </location>
</feature>
<dbReference type="InterPro" id="IPR003118">
    <property type="entry name" value="Pointed_dom"/>
</dbReference>
<evidence type="ECO:0000256" key="5">
    <source>
        <dbReference type="RuleBase" id="RU004019"/>
    </source>
</evidence>
<evidence type="ECO:0000256" key="4">
    <source>
        <dbReference type="ARBA" id="ARBA00023163"/>
    </source>
</evidence>
<dbReference type="SUPFAM" id="SSF47769">
    <property type="entry name" value="SAM/Pointed domain"/>
    <property type="match status" value="1"/>
</dbReference>
<organism evidence="9 10">
    <name type="scientific">Bos mutus</name>
    <name type="common">wild yak</name>
    <dbReference type="NCBI Taxonomy" id="72004"/>
    <lineage>
        <taxon>Eukaryota</taxon>
        <taxon>Metazoa</taxon>
        <taxon>Chordata</taxon>
        <taxon>Craniata</taxon>
        <taxon>Vertebrata</taxon>
        <taxon>Euteleostomi</taxon>
        <taxon>Mammalia</taxon>
        <taxon>Eutheria</taxon>
        <taxon>Laurasiatheria</taxon>
        <taxon>Artiodactyla</taxon>
        <taxon>Ruminantia</taxon>
        <taxon>Pecora</taxon>
        <taxon>Bovidae</taxon>
        <taxon>Bovinae</taxon>
        <taxon>Bos</taxon>
    </lineage>
</organism>